<feature type="domain" description="Alcohol dehydrogenase-like N-terminal" evidence="5">
    <location>
        <begin position="24"/>
        <end position="132"/>
    </location>
</feature>
<evidence type="ECO:0000313" key="6">
    <source>
        <dbReference type="EMBL" id="KKL87647.1"/>
    </source>
</evidence>
<organism evidence="6">
    <name type="scientific">marine sediment metagenome</name>
    <dbReference type="NCBI Taxonomy" id="412755"/>
    <lineage>
        <taxon>unclassified sequences</taxon>
        <taxon>metagenomes</taxon>
        <taxon>ecological metagenomes</taxon>
    </lineage>
</organism>
<sequence length="335" mass="36724">MKAAVFDGKNIAFKSVKDPSIRNSQVLIQVKAVGICGTDLAILSGSLPSTTPIILGHEFSGEIIKIGDEASPDWLNKRVTSEINTNRDFTCYYCKEENFTQCISRKALGIDVDGAFAEFIAVESYLLHELPDSISYDDATFIEPLAAAYQVFETMPIDQNDKTVAIFGLGKLGLLITQVALSKGLNLIVVDGSHKKLTLAKKFGAQRLINRFGDRTIPHTIRNFTHDLGADIVIDATGNPIAINNVLASCRTRGKVHIKSTHGFDTPINLTDVVVRELTLYSSRCGPFNKAIEGLKSGEINVGKMVSKKFALKDINKAIDYCKLDHDHIKTIINI</sequence>
<keyword evidence="3" id="KW-0560">Oxidoreductase</keyword>
<gene>
    <name evidence="6" type="ORF">LCGC14_1932620</name>
</gene>
<dbReference type="InterPro" id="IPR050129">
    <property type="entry name" value="Zn_alcohol_dh"/>
</dbReference>
<evidence type="ECO:0000256" key="1">
    <source>
        <dbReference type="ARBA" id="ARBA00022723"/>
    </source>
</evidence>
<dbReference type="SUPFAM" id="SSF51735">
    <property type="entry name" value="NAD(P)-binding Rossmann-fold domains"/>
    <property type="match status" value="1"/>
</dbReference>
<dbReference type="SUPFAM" id="SSF50129">
    <property type="entry name" value="GroES-like"/>
    <property type="match status" value="1"/>
</dbReference>
<dbReference type="Gene3D" id="3.40.50.720">
    <property type="entry name" value="NAD(P)-binding Rossmann-like Domain"/>
    <property type="match status" value="1"/>
</dbReference>
<dbReference type="AlphaFoldDB" id="A0A0F9IK62"/>
<feature type="domain" description="Alcohol dehydrogenase-like C-terminal" evidence="4">
    <location>
        <begin position="172"/>
        <end position="287"/>
    </location>
</feature>
<dbReference type="PANTHER" id="PTHR43401:SF2">
    <property type="entry name" value="L-THREONINE 3-DEHYDROGENASE"/>
    <property type="match status" value="1"/>
</dbReference>
<dbReference type="GO" id="GO:0016491">
    <property type="term" value="F:oxidoreductase activity"/>
    <property type="evidence" value="ECO:0007669"/>
    <property type="project" value="UniProtKB-KW"/>
</dbReference>
<dbReference type="Pfam" id="PF08240">
    <property type="entry name" value="ADH_N"/>
    <property type="match status" value="1"/>
</dbReference>
<dbReference type="InterPro" id="IPR011032">
    <property type="entry name" value="GroES-like_sf"/>
</dbReference>
<dbReference type="InterPro" id="IPR002328">
    <property type="entry name" value="ADH_Zn_CS"/>
</dbReference>
<dbReference type="Gene3D" id="3.90.180.10">
    <property type="entry name" value="Medium-chain alcohol dehydrogenases, catalytic domain"/>
    <property type="match status" value="1"/>
</dbReference>
<dbReference type="GO" id="GO:0008270">
    <property type="term" value="F:zinc ion binding"/>
    <property type="evidence" value="ECO:0007669"/>
    <property type="project" value="InterPro"/>
</dbReference>
<name>A0A0F9IK62_9ZZZZ</name>
<evidence type="ECO:0000256" key="2">
    <source>
        <dbReference type="ARBA" id="ARBA00022833"/>
    </source>
</evidence>
<dbReference type="PANTHER" id="PTHR43401">
    <property type="entry name" value="L-THREONINE 3-DEHYDROGENASE"/>
    <property type="match status" value="1"/>
</dbReference>
<evidence type="ECO:0000259" key="4">
    <source>
        <dbReference type="Pfam" id="PF00107"/>
    </source>
</evidence>
<reference evidence="6" key="1">
    <citation type="journal article" date="2015" name="Nature">
        <title>Complex archaea that bridge the gap between prokaryotes and eukaryotes.</title>
        <authorList>
            <person name="Spang A."/>
            <person name="Saw J.H."/>
            <person name="Jorgensen S.L."/>
            <person name="Zaremba-Niedzwiedzka K."/>
            <person name="Martijn J."/>
            <person name="Lind A.E."/>
            <person name="van Eijk R."/>
            <person name="Schleper C."/>
            <person name="Guy L."/>
            <person name="Ettema T.J."/>
        </authorList>
    </citation>
    <scope>NUCLEOTIDE SEQUENCE</scope>
</reference>
<protein>
    <recommendedName>
        <fullName evidence="7">Enoyl reductase (ER) domain-containing protein</fullName>
    </recommendedName>
</protein>
<comment type="caution">
    <text evidence="6">The sequence shown here is derived from an EMBL/GenBank/DDBJ whole genome shotgun (WGS) entry which is preliminary data.</text>
</comment>
<accession>A0A0F9IK62</accession>
<dbReference type="InterPro" id="IPR013154">
    <property type="entry name" value="ADH-like_N"/>
</dbReference>
<keyword evidence="1" id="KW-0479">Metal-binding</keyword>
<evidence type="ECO:0000256" key="3">
    <source>
        <dbReference type="ARBA" id="ARBA00023002"/>
    </source>
</evidence>
<keyword evidence="2" id="KW-0862">Zinc</keyword>
<dbReference type="Pfam" id="PF00107">
    <property type="entry name" value="ADH_zinc_N"/>
    <property type="match status" value="1"/>
</dbReference>
<dbReference type="InterPro" id="IPR036291">
    <property type="entry name" value="NAD(P)-bd_dom_sf"/>
</dbReference>
<dbReference type="PROSITE" id="PS00059">
    <property type="entry name" value="ADH_ZINC"/>
    <property type="match status" value="1"/>
</dbReference>
<evidence type="ECO:0000259" key="5">
    <source>
        <dbReference type="Pfam" id="PF08240"/>
    </source>
</evidence>
<evidence type="ECO:0008006" key="7">
    <source>
        <dbReference type="Google" id="ProtNLM"/>
    </source>
</evidence>
<dbReference type="EMBL" id="LAZR01020779">
    <property type="protein sequence ID" value="KKL87647.1"/>
    <property type="molecule type" value="Genomic_DNA"/>
</dbReference>
<proteinExistence type="predicted"/>
<dbReference type="InterPro" id="IPR013149">
    <property type="entry name" value="ADH-like_C"/>
</dbReference>